<evidence type="ECO:0000313" key="2">
    <source>
        <dbReference type="Proteomes" id="UP001348098"/>
    </source>
</evidence>
<keyword evidence="2" id="KW-1185">Reference proteome</keyword>
<comment type="caution">
    <text evidence="1">The sequence shown here is derived from an EMBL/GenBank/DDBJ whole genome shotgun (WGS) entry which is preliminary data.</text>
</comment>
<dbReference type="SUPFAM" id="SSF53474">
    <property type="entry name" value="alpha/beta-Hydrolases"/>
    <property type="match status" value="1"/>
</dbReference>
<accession>A0ABU6AT36</accession>
<dbReference type="Proteomes" id="UP001348098">
    <property type="component" value="Unassembled WGS sequence"/>
</dbReference>
<evidence type="ECO:0008006" key="3">
    <source>
        <dbReference type="Google" id="ProtNLM"/>
    </source>
</evidence>
<organism evidence="1 2">
    <name type="scientific">Nocardia implantans</name>
    <dbReference type="NCBI Taxonomy" id="3108168"/>
    <lineage>
        <taxon>Bacteria</taxon>
        <taxon>Bacillati</taxon>
        <taxon>Actinomycetota</taxon>
        <taxon>Actinomycetes</taxon>
        <taxon>Mycobacteriales</taxon>
        <taxon>Nocardiaceae</taxon>
        <taxon>Nocardia</taxon>
    </lineage>
</organism>
<evidence type="ECO:0000313" key="1">
    <source>
        <dbReference type="EMBL" id="MEB3510339.1"/>
    </source>
</evidence>
<dbReference type="Gene3D" id="3.40.50.1820">
    <property type="entry name" value="alpha/beta hydrolase"/>
    <property type="match status" value="1"/>
</dbReference>
<reference evidence="1 2" key="1">
    <citation type="submission" date="2023-12" db="EMBL/GenBank/DDBJ databases">
        <title>novel species in genus Nocarida.</title>
        <authorList>
            <person name="Li Z."/>
        </authorList>
    </citation>
    <scope>NUCLEOTIDE SEQUENCE [LARGE SCALE GENOMIC DNA]</scope>
    <source>
        <strain evidence="1 2">CDC186</strain>
    </source>
</reference>
<sequence length="69" mass="7608">MWLVHPGADRWTPLSLSRAFFDRIAAPKRLVVLDEAGHFPVETPGIHQLANAFAEMHDQLASGPVSAEM</sequence>
<dbReference type="EMBL" id="JAYKYQ010000003">
    <property type="protein sequence ID" value="MEB3510339.1"/>
    <property type="molecule type" value="Genomic_DNA"/>
</dbReference>
<protein>
    <recommendedName>
        <fullName evidence="3">Alpha/beta hydrolase</fullName>
    </recommendedName>
</protein>
<name>A0ABU6AT36_9NOCA</name>
<proteinExistence type="predicted"/>
<dbReference type="RefSeq" id="WP_195079312.1">
    <property type="nucleotide sequence ID" value="NZ_JAYESH010000003.1"/>
</dbReference>
<dbReference type="InterPro" id="IPR029058">
    <property type="entry name" value="AB_hydrolase_fold"/>
</dbReference>
<gene>
    <name evidence="1" type="ORF">U3653_09940</name>
</gene>